<reference evidence="4" key="1">
    <citation type="submission" date="2025-08" db="UniProtKB">
        <authorList>
            <consortium name="RefSeq"/>
        </authorList>
    </citation>
    <scope>IDENTIFICATION</scope>
    <source>
        <tissue evidence="4">Total insect</tissue>
    </source>
</reference>
<dbReference type="GO" id="GO:0005829">
    <property type="term" value="C:cytosol"/>
    <property type="evidence" value="ECO:0007669"/>
    <property type="project" value="TreeGrafter"/>
</dbReference>
<evidence type="ECO:0000313" key="4">
    <source>
        <dbReference type="RefSeq" id="XP_034240780.1"/>
    </source>
</evidence>
<dbReference type="PANTHER" id="PTHR11803:SF39">
    <property type="entry name" value="2-IMINOBUTANOATE_2-IMINOPROPANOATE DEAMINASE"/>
    <property type="match status" value="1"/>
</dbReference>
<dbReference type="CTD" id="34897"/>
<dbReference type="GO" id="GO:0019239">
    <property type="term" value="F:deaminase activity"/>
    <property type="evidence" value="ECO:0007669"/>
    <property type="project" value="TreeGrafter"/>
</dbReference>
<protein>
    <submittedName>
        <fullName evidence="4">RutC family protein UK114</fullName>
    </submittedName>
</protein>
<dbReference type="NCBIfam" id="TIGR00004">
    <property type="entry name" value="Rid family detoxifying hydrolase"/>
    <property type="match status" value="1"/>
</dbReference>
<evidence type="ECO:0000256" key="2">
    <source>
        <dbReference type="SAM" id="MobiDB-lite"/>
    </source>
</evidence>
<dbReference type="CDD" id="cd00448">
    <property type="entry name" value="YjgF_YER057c_UK114_family"/>
    <property type="match status" value="1"/>
</dbReference>
<dbReference type="FunFam" id="3.30.1330.40:FF:000001">
    <property type="entry name" value="L-PSP family endoribonuclease"/>
    <property type="match status" value="1"/>
</dbReference>
<dbReference type="SUPFAM" id="SSF55298">
    <property type="entry name" value="YjgF-like"/>
    <property type="match status" value="1"/>
</dbReference>
<dbReference type="PANTHER" id="PTHR11803">
    <property type="entry name" value="2-IMINOBUTANOATE/2-IMINOPROPANOATE DEAMINASE RIDA"/>
    <property type="match status" value="1"/>
</dbReference>
<name>A0A6P8YTJ4_THRPL</name>
<dbReference type="OrthoDB" id="309640at2759"/>
<keyword evidence="3" id="KW-1185">Reference proteome</keyword>
<dbReference type="Gene3D" id="3.30.1330.40">
    <property type="entry name" value="RutC-like"/>
    <property type="match status" value="1"/>
</dbReference>
<dbReference type="RefSeq" id="XP_034240780.1">
    <property type="nucleotide sequence ID" value="XM_034384889.1"/>
</dbReference>
<dbReference type="Proteomes" id="UP000515158">
    <property type="component" value="Unplaced"/>
</dbReference>
<gene>
    <name evidence="4" type="primary">LOC117645016</name>
</gene>
<sequence>MTAHWQTTVHFRSGDHQHRQHALRRQQPGLEEQTAARTSTDMSKIIKKIIKTPLAAAPVAPYNQAVVAGNTVYCSGMLGVNKDTMQLVPGGTVAQAREAFINLRHVLEASGSSFEKVVKMTVLLQNLDDFKDVNEVYKEFFKQPYPARTAYQVARLPMNAAIEMEAVALVGEVQIVE</sequence>
<feature type="region of interest" description="Disordered" evidence="2">
    <location>
        <begin position="1"/>
        <end position="37"/>
    </location>
</feature>
<dbReference type="KEGG" id="tpal:117645016"/>
<dbReference type="InterPro" id="IPR006056">
    <property type="entry name" value="RidA"/>
</dbReference>
<dbReference type="InterPro" id="IPR035959">
    <property type="entry name" value="RutC-like_sf"/>
</dbReference>
<dbReference type="InParanoid" id="A0A6P8YTJ4"/>
<dbReference type="FunCoup" id="A0A6P8YTJ4">
    <property type="interactions" value="809"/>
</dbReference>
<feature type="compositionally biased region" description="Polar residues" evidence="2">
    <location>
        <begin position="1"/>
        <end position="10"/>
    </location>
</feature>
<accession>A0A6P8YTJ4</accession>
<comment type="similarity">
    <text evidence="1">Belongs to the RutC family.</text>
</comment>
<evidence type="ECO:0000313" key="3">
    <source>
        <dbReference type="Proteomes" id="UP000515158"/>
    </source>
</evidence>
<dbReference type="AlphaFoldDB" id="A0A6P8YTJ4"/>
<organism evidence="4">
    <name type="scientific">Thrips palmi</name>
    <name type="common">Melon thrips</name>
    <dbReference type="NCBI Taxonomy" id="161013"/>
    <lineage>
        <taxon>Eukaryota</taxon>
        <taxon>Metazoa</taxon>
        <taxon>Ecdysozoa</taxon>
        <taxon>Arthropoda</taxon>
        <taxon>Hexapoda</taxon>
        <taxon>Insecta</taxon>
        <taxon>Pterygota</taxon>
        <taxon>Neoptera</taxon>
        <taxon>Paraneoptera</taxon>
        <taxon>Thysanoptera</taxon>
        <taxon>Terebrantia</taxon>
        <taxon>Thripoidea</taxon>
        <taxon>Thripidae</taxon>
        <taxon>Thrips</taxon>
    </lineage>
</organism>
<dbReference type="InterPro" id="IPR006175">
    <property type="entry name" value="YjgF/YER057c/UK114"/>
</dbReference>
<dbReference type="GO" id="GO:0005739">
    <property type="term" value="C:mitochondrion"/>
    <property type="evidence" value="ECO:0007669"/>
    <property type="project" value="TreeGrafter"/>
</dbReference>
<dbReference type="GeneID" id="117645016"/>
<proteinExistence type="inferred from homology"/>
<dbReference type="Pfam" id="PF01042">
    <property type="entry name" value="Ribonuc_L-PSP"/>
    <property type="match status" value="1"/>
</dbReference>
<evidence type="ECO:0000256" key="1">
    <source>
        <dbReference type="ARBA" id="ARBA00010552"/>
    </source>
</evidence>